<dbReference type="AlphaFoldDB" id="A0A4Q2RKN8"/>
<evidence type="ECO:0000313" key="2">
    <source>
        <dbReference type="Proteomes" id="UP000291838"/>
    </source>
</evidence>
<dbReference type="RefSeq" id="WP_129477292.1">
    <property type="nucleotide sequence ID" value="NZ_SDWS01000007.1"/>
</dbReference>
<dbReference type="OrthoDB" id="5082683at2"/>
<reference evidence="1 2" key="1">
    <citation type="submission" date="2019-01" db="EMBL/GenBank/DDBJ databases">
        <title>Novel species of Nocardioides.</title>
        <authorList>
            <person name="Liu Q."/>
            <person name="Xin Y.-H."/>
        </authorList>
    </citation>
    <scope>NUCLEOTIDE SEQUENCE [LARGE SCALE GENOMIC DNA]</scope>
    <source>
        <strain evidence="1 2">HLT3-15</strain>
    </source>
</reference>
<accession>A0A4Q2RKN8</accession>
<keyword evidence="2" id="KW-1185">Reference proteome</keyword>
<proteinExistence type="predicted"/>
<gene>
    <name evidence="1" type="ORF">EUA06_15125</name>
</gene>
<evidence type="ECO:0000313" key="1">
    <source>
        <dbReference type="EMBL" id="RYB89320.1"/>
    </source>
</evidence>
<name>A0A4Q2RKN8_9ACTN</name>
<dbReference type="EMBL" id="SDWS01000007">
    <property type="protein sequence ID" value="RYB89320.1"/>
    <property type="molecule type" value="Genomic_DNA"/>
</dbReference>
<protein>
    <submittedName>
        <fullName evidence="1">Uncharacterized protein</fullName>
    </submittedName>
</protein>
<organism evidence="1 2">
    <name type="scientific">Nocardioides glacieisoli</name>
    <dbReference type="NCBI Taxonomy" id="1168730"/>
    <lineage>
        <taxon>Bacteria</taxon>
        <taxon>Bacillati</taxon>
        <taxon>Actinomycetota</taxon>
        <taxon>Actinomycetes</taxon>
        <taxon>Propionibacteriales</taxon>
        <taxon>Nocardioidaceae</taxon>
        <taxon>Nocardioides</taxon>
    </lineage>
</organism>
<dbReference type="Proteomes" id="UP000291838">
    <property type="component" value="Unassembled WGS sequence"/>
</dbReference>
<comment type="caution">
    <text evidence="1">The sequence shown here is derived from an EMBL/GenBank/DDBJ whole genome shotgun (WGS) entry which is preliminary data.</text>
</comment>
<sequence>MEIIALVFSGLAIVVAIAGTVLSNRRSSEALELSKRAEASAVWSPVQDAVQRLIGFDPSREPVGERLANLRIAGIALADDLGWEGLDPWLKAERALGSAYAQQAMNDSSPDDTPERRLDVTQPYWTWADVLGHNLRRFRKEGYKIDEMDSLRTHALGEVRNIHEKHGWPLPPTTLPGVQALGD</sequence>